<protein>
    <recommendedName>
        <fullName evidence="5">MalT-like TPR region domain-containing protein</fullName>
    </recommendedName>
</protein>
<dbReference type="AlphaFoldDB" id="W9JAS9"/>
<name>W9JAS9_FUSOX</name>
<dbReference type="PANTHER" id="PTHR45641:SF19">
    <property type="entry name" value="NEPHROCYSTIN-3"/>
    <property type="match status" value="1"/>
</dbReference>
<keyword evidence="1" id="KW-0677">Repeat</keyword>
<evidence type="ECO:0000256" key="2">
    <source>
        <dbReference type="ARBA" id="ARBA00022803"/>
    </source>
</evidence>
<evidence type="ECO:0000256" key="1">
    <source>
        <dbReference type="ARBA" id="ARBA00022737"/>
    </source>
</evidence>
<dbReference type="PROSITE" id="PS50005">
    <property type="entry name" value="TPR"/>
    <property type="match status" value="1"/>
</dbReference>
<dbReference type="Gene3D" id="1.25.40.10">
    <property type="entry name" value="Tetratricopeptide repeat domain"/>
    <property type="match status" value="2"/>
</dbReference>
<dbReference type="Proteomes" id="UP000030766">
    <property type="component" value="Unassembled WGS sequence"/>
</dbReference>
<gene>
    <name evidence="4" type="ORF">FOZG_17404</name>
</gene>
<organism evidence="4">
    <name type="scientific">Fusarium oxysporum Fo47</name>
    <dbReference type="NCBI Taxonomy" id="660027"/>
    <lineage>
        <taxon>Eukaryota</taxon>
        <taxon>Fungi</taxon>
        <taxon>Dikarya</taxon>
        <taxon>Ascomycota</taxon>
        <taxon>Pezizomycotina</taxon>
        <taxon>Sordariomycetes</taxon>
        <taxon>Hypocreomycetidae</taxon>
        <taxon>Hypocreales</taxon>
        <taxon>Nectriaceae</taxon>
        <taxon>Fusarium</taxon>
        <taxon>Fusarium oxysporum species complex</taxon>
    </lineage>
</organism>
<feature type="repeat" description="TPR" evidence="3">
    <location>
        <begin position="110"/>
        <end position="143"/>
    </location>
</feature>
<accession>W9JAS9</accession>
<dbReference type="VEuPathDB" id="FungiDB:FOZG_17404"/>
<reference evidence="4" key="1">
    <citation type="submission" date="2011-06" db="EMBL/GenBank/DDBJ databases">
        <title>The Genome Sequence of Fusarium oxysporum Fo47.</title>
        <authorList>
            <consortium name="The Broad Institute Genome Sequencing Platform"/>
            <person name="Ma L.-J."/>
            <person name="Gale L.R."/>
            <person name="Schwartz D.C."/>
            <person name="Zhou S."/>
            <person name="Corby-Kistler H."/>
            <person name="Young S.K."/>
            <person name="Zeng Q."/>
            <person name="Gargeya S."/>
            <person name="Fitzgerald M."/>
            <person name="Haas B."/>
            <person name="Abouelleil A."/>
            <person name="Alvarado L."/>
            <person name="Arachchi H.M."/>
            <person name="Berlin A."/>
            <person name="Brown A."/>
            <person name="Chapman S.B."/>
            <person name="Chen Z."/>
            <person name="Dunbar C."/>
            <person name="Freedman E."/>
            <person name="Gearin G."/>
            <person name="Gellesch M."/>
            <person name="Goldberg J."/>
            <person name="Griggs A."/>
            <person name="Gujja S."/>
            <person name="Heiman D."/>
            <person name="Howarth C."/>
            <person name="Larson L."/>
            <person name="Lui A."/>
            <person name="MacDonald P.J.P."/>
            <person name="Mehta T."/>
            <person name="Montmayeur A."/>
            <person name="Murphy C."/>
            <person name="Neiman D."/>
            <person name="Pearson M."/>
            <person name="Priest M."/>
            <person name="Roberts A."/>
            <person name="Saif S."/>
            <person name="Shea T."/>
            <person name="Shenoy N."/>
            <person name="Sisk P."/>
            <person name="Stolte C."/>
            <person name="Sykes S."/>
            <person name="Wortman J."/>
            <person name="Nusbaum C."/>
            <person name="Birren B."/>
        </authorList>
    </citation>
    <scope>NUCLEOTIDE SEQUENCE [LARGE SCALE GENOMIC DNA]</scope>
    <source>
        <strain evidence="4">Fo47</strain>
    </source>
</reference>
<evidence type="ECO:0000313" key="4">
    <source>
        <dbReference type="EMBL" id="EWZ28966.1"/>
    </source>
</evidence>
<evidence type="ECO:0000256" key="3">
    <source>
        <dbReference type="PROSITE-ProRule" id="PRU00339"/>
    </source>
</evidence>
<dbReference type="Pfam" id="PF13181">
    <property type="entry name" value="TPR_8"/>
    <property type="match status" value="1"/>
</dbReference>
<reference evidence="4" key="2">
    <citation type="submission" date="2012-06" db="EMBL/GenBank/DDBJ databases">
        <title>Annotation of the Genome Sequence of Fusarium oxysporum Fo47.</title>
        <authorList>
            <consortium name="The Broad Institute Genomics Platform"/>
            <person name="Ma L.-J."/>
            <person name="Corby-Kistler H."/>
            <person name="Broz K."/>
            <person name="Gale L.R."/>
            <person name="Jonkers W."/>
            <person name="O'Donnell K."/>
            <person name="Ploetz R."/>
            <person name="Steinberg C."/>
            <person name="Schwartz D.C."/>
            <person name="VanEtten H."/>
            <person name="Zhou S."/>
            <person name="Young S.K."/>
            <person name="Zeng Q."/>
            <person name="Gargeya S."/>
            <person name="Fitzgerald M."/>
            <person name="Abouelleil A."/>
            <person name="Alvarado L."/>
            <person name="Chapman S.B."/>
            <person name="Gainer-Dewar J."/>
            <person name="Goldberg J."/>
            <person name="Griggs A."/>
            <person name="Gujja S."/>
            <person name="Hansen M."/>
            <person name="Howarth C."/>
            <person name="Imamovic A."/>
            <person name="Ireland A."/>
            <person name="Larimer J."/>
            <person name="McCowan C."/>
            <person name="Murphy C."/>
            <person name="Pearson M."/>
            <person name="Poon T.W."/>
            <person name="Priest M."/>
            <person name="Roberts A."/>
            <person name="Saif S."/>
            <person name="Shea T."/>
            <person name="Sykes S."/>
            <person name="Wortman J."/>
            <person name="Nusbaum C."/>
            <person name="Birren B."/>
        </authorList>
    </citation>
    <scope>NUCLEOTIDE SEQUENCE</scope>
    <source>
        <strain evidence="4">Fo47</strain>
    </source>
</reference>
<dbReference type="InterPro" id="IPR011990">
    <property type="entry name" value="TPR-like_helical_dom_sf"/>
</dbReference>
<sequence>MEKDPDEFTVEMMTGIENNLGLIYHARREYDLALRVYDLSCSKRLQLIPEDHDALMMTQFNKGRAFLMLGKLDESMQALLEAATYFRQPIVWNTLGDIGDCNNTICQIYFRIMNDIGEVYLRKNNVEQAEHSFREAFNGHEKYLHTMHPATFAVRVNMGRVCVERSQFTTVNKIFEYIITTYTEWWGRYHAETMRVVGELAESYMRHAKMKRMMGDEADWELNQSMQLWTEVLSFYEESYGRNSYTAANYRLKLQQLQSLCSDVSEDLYSVYYLP</sequence>
<dbReference type="SUPFAM" id="SSF48452">
    <property type="entry name" value="TPR-like"/>
    <property type="match status" value="1"/>
</dbReference>
<dbReference type="EMBL" id="JH717917">
    <property type="protein sequence ID" value="EWZ28966.1"/>
    <property type="molecule type" value="Genomic_DNA"/>
</dbReference>
<evidence type="ECO:0008006" key="5">
    <source>
        <dbReference type="Google" id="ProtNLM"/>
    </source>
</evidence>
<dbReference type="PANTHER" id="PTHR45641">
    <property type="entry name" value="TETRATRICOPEPTIDE REPEAT PROTEIN (AFU_ORTHOLOGUE AFUA_6G03870)"/>
    <property type="match status" value="1"/>
</dbReference>
<dbReference type="InterPro" id="IPR019734">
    <property type="entry name" value="TPR_rpt"/>
</dbReference>
<proteinExistence type="predicted"/>
<keyword evidence="2 3" id="KW-0802">TPR repeat</keyword>
<dbReference type="HOGENOM" id="CLU_1012085_0_0_1"/>
<dbReference type="SMART" id="SM00028">
    <property type="entry name" value="TPR"/>
    <property type="match status" value="3"/>
</dbReference>